<feature type="domain" description="Outer membrane protein beta-barrel" evidence="2">
    <location>
        <begin position="49"/>
        <end position="188"/>
    </location>
</feature>
<dbReference type="SUPFAM" id="SSF56925">
    <property type="entry name" value="OMPA-like"/>
    <property type="match status" value="1"/>
</dbReference>
<evidence type="ECO:0000313" key="3">
    <source>
        <dbReference type="EMBL" id="CAE6793099.1"/>
    </source>
</evidence>
<gene>
    <name evidence="3" type="ORF">NSPZN2_60103</name>
</gene>
<evidence type="ECO:0000313" key="4">
    <source>
        <dbReference type="Proteomes" id="UP000675880"/>
    </source>
</evidence>
<proteinExistence type="predicted"/>
<evidence type="ECO:0000259" key="2">
    <source>
        <dbReference type="Pfam" id="PF13505"/>
    </source>
</evidence>
<dbReference type="EMBL" id="CAJNBJ010000019">
    <property type="protein sequence ID" value="CAE6793099.1"/>
    <property type="molecule type" value="Genomic_DNA"/>
</dbReference>
<dbReference type="RefSeq" id="WP_213043956.1">
    <property type="nucleotide sequence ID" value="NZ_CAJNBJ010000019.1"/>
</dbReference>
<dbReference type="Proteomes" id="UP000675880">
    <property type="component" value="Unassembled WGS sequence"/>
</dbReference>
<evidence type="ECO:0000256" key="1">
    <source>
        <dbReference type="ARBA" id="ARBA00022729"/>
    </source>
</evidence>
<comment type="caution">
    <text evidence="3">The sequence shown here is derived from an EMBL/GenBank/DDBJ whole genome shotgun (WGS) entry which is preliminary data.</text>
</comment>
<dbReference type="Gene3D" id="2.40.160.20">
    <property type="match status" value="1"/>
</dbReference>
<accession>A0ABN7MCA3</accession>
<sequence length="212" mass="23477">MRDLMSYRPMLAKVLVLCVWMLVWWDSSRAEWYLAAQGGLQVPQDLANIRGTGSFSGVTSNDLNLRNQSAYGVKAGYFFSDAWNWIGLEFDFSHSDANIERQSITATAPILGATQQNGMTPRVGLTSNNMVMNVIARYPGQHLQPYMGGGAGLGNSLLRTAPHAESVYYPVFNVFVGVKMFLTEHLALFRTYLKIVDGLNFQPYKSGHAPSA</sequence>
<keyword evidence="4" id="KW-1185">Reference proteome</keyword>
<dbReference type="Pfam" id="PF13505">
    <property type="entry name" value="OMP_b-brl"/>
    <property type="match status" value="1"/>
</dbReference>
<name>A0ABN7MCA3_9BACT</name>
<protein>
    <recommendedName>
        <fullName evidence="2">Outer membrane protein beta-barrel domain-containing protein</fullName>
    </recommendedName>
</protein>
<organism evidence="3 4">
    <name type="scientific">Nitrospira defluvii</name>
    <dbReference type="NCBI Taxonomy" id="330214"/>
    <lineage>
        <taxon>Bacteria</taxon>
        <taxon>Pseudomonadati</taxon>
        <taxon>Nitrospirota</taxon>
        <taxon>Nitrospiria</taxon>
        <taxon>Nitrospirales</taxon>
        <taxon>Nitrospiraceae</taxon>
        <taxon>Nitrospira</taxon>
    </lineage>
</organism>
<dbReference type="InterPro" id="IPR011250">
    <property type="entry name" value="OMP/PagP_B-barrel"/>
</dbReference>
<keyword evidence="1" id="KW-0732">Signal</keyword>
<dbReference type="InterPro" id="IPR027385">
    <property type="entry name" value="Beta-barrel_OMP"/>
</dbReference>
<reference evidence="3 4" key="1">
    <citation type="submission" date="2021-02" db="EMBL/GenBank/DDBJ databases">
        <authorList>
            <person name="Han P."/>
        </authorList>
    </citation>
    <scope>NUCLEOTIDE SEQUENCE [LARGE SCALE GENOMIC DNA]</scope>
    <source>
        <strain evidence="3">Candidatus Nitrospira sp. ZN2</strain>
    </source>
</reference>